<dbReference type="Proteomes" id="UP001152622">
    <property type="component" value="Chromosome 3"/>
</dbReference>
<dbReference type="AlphaFoldDB" id="A0A9Q1J7L4"/>
<proteinExistence type="predicted"/>
<dbReference type="EMBL" id="JAINUF010000003">
    <property type="protein sequence ID" value="KAJ8370276.1"/>
    <property type="molecule type" value="Genomic_DNA"/>
</dbReference>
<sequence>MQWRTFLANRRSSLVIHLNRNAAAATVSNGQPHFLQEATEAVLVIVNMRLSSCDFPCNSRNRTGCVEASVEVERREEARSPSMLRLCVQACLVFSGEVS</sequence>
<comment type="caution">
    <text evidence="1">The sequence shown here is derived from an EMBL/GenBank/DDBJ whole genome shotgun (WGS) entry which is preliminary data.</text>
</comment>
<protein>
    <submittedName>
        <fullName evidence="1">Uncharacterized protein</fullName>
    </submittedName>
</protein>
<reference evidence="1" key="1">
    <citation type="journal article" date="2023" name="Science">
        <title>Genome structures resolve the early diversification of teleost fishes.</title>
        <authorList>
            <person name="Parey E."/>
            <person name="Louis A."/>
            <person name="Montfort J."/>
            <person name="Bouchez O."/>
            <person name="Roques C."/>
            <person name="Iampietro C."/>
            <person name="Lluch J."/>
            <person name="Castinel A."/>
            <person name="Donnadieu C."/>
            <person name="Desvignes T."/>
            <person name="Floi Bucao C."/>
            <person name="Jouanno E."/>
            <person name="Wen M."/>
            <person name="Mejri S."/>
            <person name="Dirks R."/>
            <person name="Jansen H."/>
            <person name="Henkel C."/>
            <person name="Chen W.J."/>
            <person name="Zahm M."/>
            <person name="Cabau C."/>
            <person name="Klopp C."/>
            <person name="Thompson A.W."/>
            <person name="Robinson-Rechavi M."/>
            <person name="Braasch I."/>
            <person name="Lecointre G."/>
            <person name="Bobe J."/>
            <person name="Postlethwait J.H."/>
            <person name="Berthelot C."/>
            <person name="Roest Crollius H."/>
            <person name="Guiguen Y."/>
        </authorList>
    </citation>
    <scope>NUCLEOTIDE SEQUENCE</scope>
    <source>
        <strain evidence="1">WJC10195</strain>
    </source>
</reference>
<accession>A0A9Q1J7L4</accession>
<organism evidence="1 2">
    <name type="scientific">Synaphobranchus kaupii</name>
    <name type="common">Kaup's arrowtooth eel</name>
    <dbReference type="NCBI Taxonomy" id="118154"/>
    <lineage>
        <taxon>Eukaryota</taxon>
        <taxon>Metazoa</taxon>
        <taxon>Chordata</taxon>
        <taxon>Craniata</taxon>
        <taxon>Vertebrata</taxon>
        <taxon>Euteleostomi</taxon>
        <taxon>Actinopterygii</taxon>
        <taxon>Neopterygii</taxon>
        <taxon>Teleostei</taxon>
        <taxon>Anguilliformes</taxon>
        <taxon>Synaphobranchidae</taxon>
        <taxon>Synaphobranchus</taxon>
    </lineage>
</organism>
<evidence type="ECO:0000313" key="1">
    <source>
        <dbReference type="EMBL" id="KAJ8370276.1"/>
    </source>
</evidence>
<name>A0A9Q1J7L4_SYNKA</name>
<evidence type="ECO:0000313" key="2">
    <source>
        <dbReference type="Proteomes" id="UP001152622"/>
    </source>
</evidence>
<keyword evidence="2" id="KW-1185">Reference proteome</keyword>
<gene>
    <name evidence="1" type="ORF">SKAU_G00103040</name>
</gene>